<sequence>MPTEADAKWIKFLVVCLIVAFLVLFFLFYINRIFASFLSRLIRIYTWRKYRAYIEIESIQFALLAGRILFKNVKYRSINQSFLILKGHVTVRYWLWKVRKECQSQDNNGSNATDNVLPCRIVCCLQGVEWFAYNRTPAYDAVDSIINKALNSEVHSDRTGTSNMIRNETEDITVNLNGNDMEFSEESFFQKLLPIEIDLENGSIIFGNANTPSLLVAEFSQTNGIYTAVKSRSRFDYYKSFIKLQFREPKIHLRRNIDYKEPTLSTGARTEAENMSPRQTFNEGFLFEFQNFYKKYLIFWKQYGLEDDENSIEWHGLPRYPFYKVSDEYAKVSTILTCDSLEMTYYADVVGKVPRNPIPITDSEEIDIGNGDLSPEWGVDLMFTRVQLDYGPWADRQRSILQNFFFPPVYRNGEQTKKLSPGQDRLHTSLKILIQFKGQVTIRIPLKEASKDWKYSNSERRIEESQGNNRPYGWLEVKINKDDGDDVDDVDEHNDYNDDNEYDNDDNDSFINISLPMVFTEQGYSNSLEMVLENVVIQSSVNFSHLLTTKQCKLKCDLKNPLIWNQARKWNFDMYFTDAKIYLLRDHITLLQDLIKDWTSGPSLDQLHFIPMEYQFNPRFTNFELFLYVNEHNIINNPMDIEDNAFIIIKGPQLVAEVVIPLLHYNQEITKIRFNVEIDKGRVAMSPQVSQTLGAFLTGDSKEFVQMSSFMVEGTYQYYSFVHPSHVESLSLIIKGKEVNLKLFGFVIRYFLILQMNYFGNYINFMTLDEYTKHDPKNIKKPQEVVKPPADPFEVYMILSFEDGTLILPENLYNADNSSTIQFHELQVELRNLDIYMDMDVTVSPLMWTLSSDASLKKNTLRSKVSGESNNYLYIDDLNIYAHRLFGPLPKTTTYVCNWDINLGTISGQLKPSFLLSATTFAKTFVYHFVDKENALPAEYMIPLDPDVTFLTLVVKEVDVSIRGRDSLTQILLTEGLNIKFDDLANAKYTQKVIFNLPDIMIRSLAMAVSSIDSSKDVENYPWVEVARFECASNVTLYHTTSGWRERFESQQAFIKKEDSETLRVPFLYGKGNNNQDLLSNGQHFGSLYVPPMPSPLPDDMDDSTILCNESTNSSVVDLSANQCRRDMLNLGRRYGFKDFDSYDEERKKYIILNKFLSFSIDESGVSVSNASFVTASDGDEEDEIDFIDELCNTHIKIGGDSDIEYEDELDQSPIYEPQYPNSPPLPRSIPYGNYLRRYKVTSKRSSPVPFSSSFLRPSRTLFEPARSEKPLSPDDENSQSYKSSPFTKTRSSSTESSDDFQLEDEITSSQNNDTEEKSTIIFETTKCIKVFLTPIFLKIVKEFLEAIKDENWNLEAMLDKIQIDYVDELTKLFPFKYTTIRYAVSIPRVHFHFIQDVLLPDDLTIVNDEHSDIRTRYDLTDTILCAAADLIFDQALLTGLLKFEDKKFDSKDKKNFRQSLELIESRANIDFDALKLNVRFVAGSNSVAIFGIPEYLHQFKESGFMSSDILDNEPVVLIVSLEQFKLKWLGCMQPNYFSFDIDNIDCIFISQSAEILLGGIYWWLVFAEDLANLLKKFQTHRTRQQQVLVYEIAKFSEKARIESDPPYLTRPSHVLRLGTKNFKNDDGWKILGRVRHCKRLMEREQIDNLHTKLNSNNSAPLLSTEPNDMYERVVRVFSGWRHWEMENLSNCILFIELYQNQTENLNRTSINTMNNIYRFLTTSTNIVKVRIQSIFLSVWDGQKENSVTVNPIELNLETTFHKDNFSSSEVTRKQTDLNSNNTEQEPSQIITAGNLDVILRIGIDHMELYVNPDILAFAKHWLEVHRIFSSKFQSQPEEVVSSTKAHKHKSTTTITSFHDVKISKTKEKKRKDTAESISSDPIRDLLSRLNICARGIFVLKTIIIKASVQNLMAQTQLTNIQVSSWLNNPQLLNSGEKSDLENVSVNKSTLYPGSKGSGSKGSNRLIFTIIAGIGHIFASITESSSSGTNNNLFSIEFSRISSNTSLSLLTPGRQKGKIEIEPRKVLNILLTLETISVKLPHSLLKLYHFFEEWRSENLSRYDFLYNRLLDELEEKRKSTPKYKPDNREIRISTEKNSRNSLEIRFQFLMKKFSIQTHMLPSLRFHYDAWDLIILIEKRASVHGDRLINYSGQLKKQFIHFVTRQKNKSKSVATVDEETNDNHQKGAFTIPAIRATGNIIPYDSRKSCMSTKKTAVSPTSSIPPHKYSKLESLVTLDFVKLNLNVNIIDNLLTAHSTLGSELNDVLDMFLFSSKRLKERGGNLNEKASTSVTATSPKENDILFYNLTISLRGLRISAMSPTAIGFFETNILNGLISNVPLTGIEKSPKVQWKFSAQNLSLSLNHNTGVISQAEADDDIRKYRIAYIMIDLVLQNFKTRKENSESISKYNECDESIESYFLKLLKVHAVMQPIALGRLMDLYVYYSGELERRKKMKASDINKLTANTRRILNSLDVEMPKYKSKSKSFLDEKVISLEVTRFAIALPLVLSEDLISTTAQIPAFLFSISSMNFLTRKWKSNCAILRDLSLQFVTQFDQGNENHFSYDFHTKMNLILIPEISCEGHTTGTIDKKKVYVESRVEGFEIDVGGNIVNHINSLGEIYAASRERLETFTAEANFNLGSQSPKSSESENGELDNGSGSNFIELEVDATFTAKSGTIKLYPKNYFTKHHSRRPTGSKVHDRSRSARGSHGSIASIPLPRLNLDGLSNYAPTNLDDLTRQGEHGIDIIVIPGLSLNTFYRTTIGQRVVVPSSDSLTKRVHVELIIHPSKNMFYPSLVPFFKDIIDGLKIGVQRSSDKKAIAVQESSSSIQGMNITCYFRLSRTTFDLSCQPASKVLCSLKWEEGNFLISSNTAEEAAQSVTCVGKIRGASGNIRHSFSPEDCVKAETKDISFNATLMSRRTESVSDDSISIIVELPQIAADLNIRHLQDLLLLKTIWIDQATKLYEVSSLNSQQPSRPVSGEDINGGKAPLFPSSPTRSITPLSENETKVKPYSVYVIVKLNQLDLSSDLGQAIGKIRFNTKNIQVRTKNVPGSLKEATASIDNLDIQCEGRLTGSANMKGLTFTTILGIPPSSETDGLTCVTNLLFKTERIQSSLEYEYQKILVLDADPMQFKLADSWKIISPEKASVLIHAKVSIKRIQAIVSIKTIPVFLYMMNKLLNLVEEKRISASNVISNSKRSSPLNPNSQSQTIEPNRLTLPETSLKSSSFKELSVRGLFVYPVGKITIAMEKVHLTIFPNHFHDTDCVQTRFDGLLVDMKRSIREDNRINRELDMQLNGIALLKSNCKKLNHKHEKSFTFQNWFDHVETTSSKNIFTLPNTHLIMDTTQGIESNIVDHKFAVDFKGKVDVALNFGLIRYLQELGASYKEQLRKNAVGTTGELPRSPIIPIVTPLTPGSTPIEFSKSDSLIQVQTSPTLPDSPKEVKAIQFNENEDSKESKKKDAFIFNPIEPVKLEPQLRILGDATPPLEWVGVQRAKVPGFVHTEITMNLDEIINQITNESVKAAKALL</sequence>
<evidence type="ECO:0000259" key="4">
    <source>
        <dbReference type="Pfam" id="PF25038"/>
    </source>
</evidence>
<reference evidence="5" key="1">
    <citation type="submission" date="2021-06" db="EMBL/GenBank/DDBJ databases">
        <authorList>
            <person name="Kallberg Y."/>
            <person name="Tangrot J."/>
            <person name="Rosling A."/>
        </authorList>
    </citation>
    <scope>NUCLEOTIDE SEQUENCE</scope>
    <source>
        <strain evidence="5">UK204</strain>
    </source>
</reference>
<feature type="domain" description="Csf1 C-terminal region" evidence="4">
    <location>
        <begin position="3447"/>
        <end position="3522"/>
    </location>
</feature>
<feature type="region of interest" description="Disordered" evidence="1">
    <location>
        <begin position="483"/>
        <end position="504"/>
    </location>
</feature>
<evidence type="ECO:0000256" key="1">
    <source>
        <dbReference type="SAM" id="MobiDB-lite"/>
    </source>
</evidence>
<feature type="region of interest" description="Disordered" evidence="1">
    <location>
        <begin position="3194"/>
        <end position="3215"/>
    </location>
</feature>
<accession>A0A9N8VLN7</accession>
<feature type="compositionally biased region" description="Acidic residues" evidence="1">
    <location>
        <begin position="1297"/>
        <end position="1307"/>
    </location>
</feature>
<feature type="region of interest" description="Disordered" evidence="1">
    <location>
        <begin position="2638"/>
        <end position="2659"/>
    </location>
</feature>
<dbReference type="InterPro" id="IPR056779">
    <property type="entry name" value="Csf1_C"/>
</dbReference>
<feature type="transmembrane region" description="Helical" evidence="2">
    <location>
        <begin position="12"/>
        <end position="31"/>
    </location>
</feature>
<feature type="region of interest" description="Disordered" evidence="1">
    <location>
        <begin position="2970"/>
        <end position="3004"/>
    </location>
</feature>
<feature type="region of interest" description="Disordered" evidence="1">
    <location>
        <begin position="2688"/>
        <end position="2711"/>
    </location>
</feature>
<dbReference type="Pfam" id="PF25038">
    <property type="entry name" value="Csf1_C"/>
    <property type="match status" value="2"/>
</dbReference>
<keyword evidence="2" id="KW-0472">Membrane</keyword>
<feature type="compositionally biased region" description="Polar residues" evidence="1">
    <location>
        <begin position="1279"/>
        <end position="1296"/>
    </location>
</feature>
<gene>
    <name evidence="5" type="ORF">FCALED_LOCUS1454</name>
</gene>
<dbReference type="PANTHER" id="PTHR32085">
    <property type="entry name" value="PROTEIN CSF1"/>
    <property type="match status" value="1"/>
</dbReference>
<name>A0A9N8VLN7_9GLOM</name>
<feature type="compositionally biased region" description="Polar residues" evidence="1">
    <location>
        <begin position="3194"/>
        <end position="3213"/>
    </location>
</feature>
<feature type="region of interest" description="Disordered" evidence="1">
    <location>
        <begin position="1265"/>
        <end position="1316"/>
    </location>
</feature>
<dbReference type="Pfam" id="PF21678">
    <property type="entry name" value="Csf1_N"/>
    <property type="match status" value="2"/>
</dbReference>
<evidence type="ECO:0000313" key="6">
    <source>
        <dbReference type="Proteomes" id="UP000789570"/>
    </source>
</evidence>
<keyword evidence="6" id="KW-1185">Reference proteome</keyword>
<keyword evidence="2" id="KW-1133">Transmembrane helix</keyword>
<dbReference type="PANTHER" id="PTHR32085:SF3">
    <property type="entry name" value="PROTEIN CSF1"/>
    <property type="match status" value="1"/>
</dbReference>
<dbReference type="InterPro" id="IPR048636">
    <property type="entry name" value="Csf1_N"/>
</dbReference>
<dbReference type="EMBL" id="CAJVPQ010000190">
    <property type="protein sequence ID" value="CAG8455148.1"/>
    <property type="molecule type" value="Genomic_DNA"/>
</dbReference>
<feature type="domain" description="Csf1 N-terminal" evidence="3">
    <location>
        <begin position="508"/>
        <end position="774"/>
    </location>
</feature>
<organism evidence="5 6">
    <name type="scientific">Funneliformis caledonium</name>
    <dbReference type="NCBI Taxonomy" id="1117310"/>
    <lineage>
        <taxon>Eukaryota</taxon>
        <taxon>Fungi</taxon>
        <taxon>Fungi incertae sedis</taxon>
        <taxon>Mucoromycota</taxon>
        <taxon>Glomeromycotina</taxon>
        <taxon>Glomeromycetes</taxon>
        <taxon>Glomerales</taxon>
        <taxon>Glomeraceae</taxon>
        <taxon>Funneliformis</taxon>
    </lineage>
</organism>
<dbReference type="Proteomes" id="UP000789570">
    <property type="component" value="Unassembled WGS sequence"/>
</dbReference>
<protein>
    <submittedName>
        <fullName evidence="5">5599_t:CDS:1</fullName>
    </submittedName>
</protein>
<dbReference type="GO" id="GO:0006113">
    <property type="term" value="P:fermentation"/>
    <property type="evidence" value="ECO:0007669"/>
    <property type="project" value="InterPro"/>
</dbReference>
<comment type="caution">
    <text evidence="5">The sequence shown here is derived from an EMBL/GenBank/DDBJ whole genome shotgun (WGS) entry which is preliminary data.</text>
</comment>
<proteinExistence type="predicted"/>
<feature type="compositionally biased region" description="Polar residues" evidence="1">
    <location>
        <begin position="2994"/>
        <end position="3004"/>
    </location>
</feature>
<evidence type="ECO:0000256" key="2">
    <source>
        <dbReference type="SAM" id="Phobius"/>
    </source>
</evidence>
<dbReference type="GO" id="GO:0016020">
    <property type="term" value="C:membrane"/>
    <property type="evidence" value="ECO:0007669"/>
    <property type="project" value="InterPro"/>
</dbReference>
<evidence type="ECO:0000259" key="3">
    <source>
        <dbReference type="Pfam" id="PF21678"/>
    </source>
</evidence>
<keyword evidence="2" id="KW-0812">Transmembrane</keyword>
<feature type="domain" description="Csf1 C-terminal region" evidence="4">
    <location>
        <begin position="2780"/>
        <end position="3387"/>
    </location>
</feature>
<feature type="domain" description="Csf1 N-terminal" evidence="3">
    <location>
        <begin position="23"/>
        <end position="483"/>
    </location>
</feature>
<dbReference type="OrthoDB" id="10051416at2759"/>
<dbReference type="InterPro" id="IPR029636">
    <property type="entry name" value="Csf1"/>
</dbReference>
<evidence type="ECO:0000313" key="5">
    <source>
        <dbReference type="EMBL" id="CAG8455148.1"/>
    </source>
</evidence>